<dbReference type="InterPro" id="IPR009057">
    <property type="entry name" value="Homeodomain-like_sf"/>
</dbReference>
<accession>A0AAX4JLW3</accession>
<feature type="region of interest" description="Disordered" evidence="1">
    <location>
        <begin position="1"/>
        <end position="67"/>
    </location>
</feature>
<dbReference type="GeneID" id="91091320"/>
<sequence>MPVKREHSSEIDELKSDAESNSSLVDIKPNIKKSKKSSATSRKPKPETSPSSSKKSKAENPGKKMGSWSGEELKLLYSIMCPKRTGVNWNEVASQIEGRDAKACNNKWSRIQTKFMQAIENLGE</sequence>
<dbReference type="Proteomes" id="UP001355207">
    <property type="component" value="Chromosome 1"/>
</dbReference>
<evidence type="ECO:0000256" key="1">
    <source>
        <dbReference type="SAM" id="MobiDB-lite"/>
    </source>
</evidence>
<dbReference type="EMBL" id="CP144098">
    <property type="protein sequence ID" value="WWC85782.1"/>
    <property type="molecule type" value="Genomic_DNA"/>
</dbReference>
<organism evidence="3 4">
    <name type="scientific">Kwoniella dendrophila CBS 6074</name>
    <dbReference type="NCBI Taxonomy" id="1295534"/>
    <lineage>
        <taxon>Eukaryota</taxon>
        <taxon>Fungi</taxon>
        <taxon>Dikarya</taxon>
        <taxon>Basidiomycota</taxon>
        <taxon>Agaricomycotina</taxon>
        <taxon>Tremellomycetes</taxon>
        <taxon>Tremellales</taxon>
        <taxon>Cryptococcaceae</taxon>
        <taxon>Kwoniella</taxon>
    </lineage>
</organism>
<evidence type="ECO:0000313" key="4">
    <source>
        <dbReference type="Proteomes" id="UP001355207"/>
    </source>
</evidence>
<feature type="compositionally biased region" description="Basic and acidic residues" evidence="1">
    <location>
        <begin position="1"/>
        <end position="18"/>
    </location>
</feature>
<dbReference type="Pfam" id="PF13921">
    <property type="entry name" value="Myb_DNA-bind_6"/>
    <property type="match status" value="1"/>
</dbReference>
<evidence type="ECO:0000313" key="3">
    <source>
        <dbReference type="EMBL" id="WWC85782.1"/>
    </source>
</evidence>
<keyword evidence="4" id="KW-1185">Reference proteome</keyword>
<name>A0AAX4JLW3_9TREE</name>
<feature type="domain" description="Myb-like" evidence="2">
    <location>
        <begin position="60"/>
        <end position="112"/>
    </location>
</feature>
<proteinExistence type="predicted"/>
<protein>
    <recommendedName>
        <fullName evidence="2">Myb-like domain-containing protein</fullName>
    </recommendedName>
</protein>
<dbReference type="AlphaFoldDB" id="A0AAX4JLW3"/>
<dbReference type="PROSITE" id="PS50090">
    <property type="entry name" value="MYB_LIKE"/>
    <property type="match status" value="1"/>
</dbReference>
<dbReference type="RefSeq" id="XP_066072545.1">
    <property type="nucleotide sequence ID" value="XM_066216448.1"/>
</dbReference>
<dbReference type="InterPro" id="IPR001005">
    <property type="entry name" value="SANT/Myb"/>
</dbReference>
<gene>
    <name evidence="3" type="ORF">L201_000648</name>
</gene>
<reference evidence="3 4" key="1">
    <citation type="submission" date="2024-01" db="EMBL/GenBank/DDBJ databases">
        <title>Comparative genomics of Cryptococcus and Kwoniella reveals pathogenesis evolution and contrasting modes of karyotype evolution via chromosome fusion or intercentromeric recombination.</title>
        <authorList>
            <person name="Coelho M.A."/>
            <person name="David-Palma M."/>
            <person name="Shea T."/>
            <person name="Bowers K."/>
            <person name="McGinley-Smith S."/>
            <person name="Mohammad A.W."/>
            <person name="Gnirke A."/>
            <person name="Yurkov A.M."/>
            <person name="Nowrousian M."/>
            <person name="Sun S."/>
            <person name="Cuomo C.A."/>
            <person name="Heitman J."/>
        </authorList>
    </citation>
    <scope>NUCLEOTIDE SEQUENCE [LARGE SCALE GENOMIC DNA]</scope>
    <source>
        <strain evidence="3 4">CBS 6074</strain>
    </source>
</reference>
<dbReference type="Gene3D" id="1.10.10.60">
    <property type="entry name" value="Homeodomain-like"/>
    <property type="match status" value="1"/>
</dbReference>
<evidence type="ECO:0000259" key="2">
    <source>
        <dbReference type="PROSITE" id="PS50090"/>
    </source>
</evidence>
<dbReference type="SUPFAM" id="SSF46689">
    <property type="entry name" value="Homeodomain-like"/>
    <property type="match status" value="1"/>
</dbReference>